<evidence type="ECO:0000313" key="3">
    <source>
        <dbReference type="Proteomes" id="UP001189429"/>
    </source>
</evidence>
<dbReference type="EMBL" id="CAUYUJ010001216">
    <property type="protein sequence ID" value="CAK0794817.1"/>
    <property type="molecule type" value="Genomic_DNA"/>
</dbReference>
<name>A0ABN9PS96_9DINO</name>
<feature type="non-terminal residue" evidence="2">
    <location>
        <position position="1"/>
    </location>
</feature>
<feature type="non-terminal residue" evidence="2">
    <location>
        <position position="138"/>
    </location>
</feature>
<keyword evidence="3" id="KW-1185">Reference proteome</keyword>
<proteinExistence type="predicted"/>
<feature type="compositionally biased region" description="Low complexity" evidence="1">
    <location>
        <begin position="1"/>
        <end position="25"/>
    </location>
</feature>
<dbReference type="Proteomes" id="UP001189429">
    <property type="component" value="Unassembled WGS sequence"/>
</dbReference>
<organism evidence="2 3">
    <name type="scientific">Prorocentrum cordatum</name>
    <dbReference type="NCBI Taxonomy" id="2364126"/>
    <lineage>
        <taxon>Eukaryota</taxon>
        <taxon>Sar</taxon>
        <taxon>Alveolata</taxon>
        <taxon>Dinophyceae</taxon>
        <taxon>Prorocentrales</taxon>
        <taxon>Prorocentraceae</taxon>
        <taxon>Prorocentrum</taxon>
    </lineage>
</organism>
<sequence>GGAAAEAGRPPGSGRVAPAPGRAGDALGGGRGGRARHGRGAGGGVHDVPARRRRLPGRAPVPGLAAERPERGPGPRPLVRRDRVALLPEGLGARVVPARRGVRLPGAGVVPQRQVPRRGWRPRRGARVAARRPGRLQA</sequence>
<evidence type="ECO:0000313" key="2">
    <source>
        <dbReference type="EMBL" id="CAK0794817.1"/>
    </source>
</evidence>
<feature type="compositionally biased region" description="Basic and acidic residues" evidence="1">
    <location>
        <begin position="67"/>
        <end position="79"/>
    </location>
</feature>
<feature type="compositionally biased region" description="Basic residues" evidence="1">
    <location>
        <begin position="115"/>
        <end position="138"/>
    </location>
</feature>
<feature type="region of interest" description="Disordered" evidence="1">
    <location>
        <begin position="114"/>
        <end position="138"/>
    </location>
</feature>
<accession>A0ABN9PS96</accession>
<reference evidence="2" key="1">
    <citation type="submission" date="2023-10" db="EMBL/GenBank/DDBJ databases">
        <authorList>
            <person name="Chen Y."/>
            <person name="Shah S."/>
            <person name="Dougan E. K."/>
            <person name="Thang M."/>
            <person name="Chan C."/>
        </authorList>
    </citation>
    <scope>NUCLEOTIDE SEQUENCE [LARGE SCALE GENOMIC DNA]</scope>
</reference>
<comment type="caution">
    <text evidence="2">The sequence shown here is derived from an EMBL/GenBank/DDBJ whole genome shotgun (WGS) entry which is preliminary data.</text>
</comment>
<feature type="region of interest" description="Disordered" evidence="1">
    <location>
        <begin position="1"/>
        <end position="79"/>
    </location>
</feature>
<gene>
    <name evidence="2" type="ORF">PCOR1329_LOCUS4683</name>
</gene>
<protein>
    <submittedName>
        <fullName evidence="2">Uncharacterized protein</fullName>
    </submittedName>
</protein>
<evidence type="ECO:0000256" key="1">
    <source>
        <dbReference type="SAM" id="MobiDB-lite"/>
    </source>
</evidence>